<keyword evidence="5 7" id="KW-0508">mRNA splicing</keyword>
<keyword evidence="10" id="KW-1185">Reference proteome</keyword>
<comment type="function">
    <text evidence="7">Involved in pre-mRNA splicing.</text>
</comment>
<comment type="similarity">
    <text evidence="2 7">Belongs to the SYF2 family.</text>
</comment>
<accession>A0A183DRH5</accession>
<keyword evidence="6 7" id="KW-0539">Nucleus</keyword>
<reference evidence="11" key="1">
    <citation type="submission" date="2016-06" db="UniProtKB">
        <authorList>
            <consortium name="WormBaseParasite"/>
        </authorList>
    </citation>
    <scope>IDENTIFICATION</scope>
</reference>
<evidence type="ECO:0000256" key="5">
    <source>
        <dbReference type="ARBA" id="ARBA00023187"/>
    </source>
</evidence>
<evidence type="ECO:0000256" key="8">
    <source>
        <dbReference type="SAM" id="SignalP"/>
    </source>
</evidence>
<dbReference type="GO" id="GO:0071013">
    <property type="term" value="C:catalytic step 2 spliceosome"/>
    <property type="evidence" value="ECO:0007669"/>
    <property type="project" value="TreeGrafter"/>
</dbReference>
<keyword evidence="4 7" id="KW-0747">Spliceosome</keyword>
<evidence type="ECO:0000256" key="4">
    <source>
        <dbReference type="ARBA" id="ARBA00022728"/>
    </source>
</evidence>
<dbReference type="Proteomes" id="UP000271098">
    <property type="component" value="Unassembled WGS sequence"/>
</dbReference>
<dbReference type="GO" id="GO:0000398">
    <property type="term" value="P:mRNA splicing, via spliceosome"/>
    <property type="evidence" value="ECO:0007669"/>
    <property type="project" value="UniProtKB-UniRule"/>
</dbReference>
<keyword evidence="8" id="KW-0732">Signal</keyword>
<dbReference type="EMBL" id="UYRT01078482">
    <property type="protein sequence ID" value="VDN18622.1"/>
    <property type="molecule type" value="Genomic_DNA"/>
</dbReference>
<evidence type="ECO:0000256" key="3">
    <source>
        <dbReference type="ARBA" id="ARBA00022664"/>
    </source>
</evidence>
<evidence type="ECO:0000313" key="10">
    <source>
        <dbReference type="Proteomes" id="UP000271098"/>
    </source>
</evidence>
<dbReference type="InterPro" id="IPR013260">
    <property type="entry name" value="mRNA_splic_SYF2"/>
</dbReference>
<evidence type="ECO:0000313" key="11">
    <source>
        <dbReference type="WBParaSite" id="GPUH_0001132901-mRNA-1"/>
    </source>
</evidence>
<gene>
    <name evidence="9" type="ORF">GPUH_LOCUS11316</name>
</gene>
<dbReference type="Pfam" id="PF08231">
    <property type="entry name" value="SYF2"/>
    <property type="match status" value="1"/>
</dbReference>
<evidence type="ECO:0000313" key="9">
    <source>
        <dbReference type="EMBL" id="VDN18622.1"/>
    </source>
</evidence>
<dbReference type="GO" id="GO:0000974">
    <property type="term" value="C:Prp19 complex"/>
    <property type="evidence" value="ECO:0007669"/>
    <property type="project" value="TreeGrafter"/>
</dbReference>
<reference evidence="9 10" key="2">
    <citation type="submission" date="2018-11" db="EMBL/GenBank/DDBJ databases">
        <authorList>
            <consortium name="Pathogen Informatics"/>
        </authorList>
    </citation>
    <scope>NUCLEOTIDE SEQUENCE [LARGE SCALE GENOMIC DNA]</scope>
</reference>
<dbReference type="OrthoDB" id="199717at2759"/>
<proteinExistence type="inferred from homology"/>
<dbReference type="PANTHER" id="PTHR13264:SF5">
    <property type="entry name" value="PRE-MRNA-SPLICING FACTOR SYF2"/>
    <property type="match status" value="1"/>
</dbReference>
<comment type="subunit">
    <text evidence="7">May be part of a spliceosome complex.</text>
</comment>
<organism evidence="11">
    <name type="scientific">Gongylonema pulchrum</name>
    <dbReference type="NCBI Taxonomy" id="637853"/>
    <lineage>
        <taxon>Eukaryota</taxon>
        <taxon>Metazoa</taxon>
        <taxon>Ecdysozoa</taxon>
        <taxon>Nematoda</taxon>
        <taxon>Chromadorea</taxon>
        <taxon>Rhabditida</taxon>
        <taxon>Spirurina</taxon>
        <taxon>Spiruromorpha</taxon>
        <taxon>Spiruroidea</taxon>
        <taxon>Gongylonematidae</taxon>
        <taxon>Gongylonema</taxon>
    </lineage>
</organism>
<evidence type="ECO:0000256" key="7">
    <source>
        <dbReference type="RuleBase" id="RU367148"/>
    </source>
</evidence>
<dbReference type="PANTHER" id="PTHR13264">
    <property type="entry name" value="GCIP-INTERACTING PROTEIN P29"/>
    <property type="match status" value="1"/>
</dbReference>
<feature type="chain" id="PRO_5043138830" description="Pre-mRNA-splicing factor SYF2" evidence="8">
    <location>
        <begin position="20"/>
        <end position="176"/>
    </location>
</feature>
<dbReference type="GO" id="GO:0071014">
    <property type="term" value="C:post-mRNA release spliceosomal complex"/>
    <property type="evidence" value="ECO:0007669"/>
    <property type="project" value="TreeGrafter"/>
</dbReference>
<sequence length="176" mass="19898">MDFEPLLFLFTVYSTSALGQLVGFQKVAGSEYEGNGEPDLKLFWRRFPDRRFLNELLANGAGPSGPRLLGWGSFGRNPSLLGGGTFGLGATEFYPTADTLISGSHYPTDAALNTLAEDIKAQAKKRDQYHRRRMFDPDAPIDYINERNRKFNQKLDRFYDKYTEDLKSDLERGTAI</sequence>
<comment type="subcellular location">
    <subcellularLocation>
        <location evidence="1 7">Nucleus</location>
    </subcellularLocation>
</comment>
<feature type="signal peptide" evidence="8">
    <location>
        <begin position="1"/>
        <end position="19"/>
    </location>
</feature>
<protein>
    <recommendedName>
        <fullName evidence="7">Pre-mRNA-splicing factor SYF2</fullName>
    </recommendedName>
</protein>
<evidence type="ECO:0000256" key="1">
    <source>
        <dbReference type="ARBA" id="ARBA00004123"/>
    </source>
</evidence>
<evidence type="ECO:0000256" key="6">
    <source>
        <dbReference type="ARBA" id="ARBA00023242"/>
    </source>
</evidence>
<dbReference type="WBParaSite" id="GPUH_0001132901-mRNA-1">
    <property type="protein sequence ID" value="GPUH_0001132901-mRNA-1"/>
    <property type="gene ID" value="GPUH_0001132901"/>
</dbReference>
<dbReference type="AlphaFoldDB" id="A0A183DRH5"/>
<name>A0A183DRH5_9BILA</name>
<evidence type="ECO:0000256" key="2">
    <source>
        <dbReference type="ARBA" id="ARBA00010028"/>
    </source>
</evidence>
<keyword evidence="3 7" id="KW-0507">mRNA processing</keyword>